<dbReference type="RefSeq" id="WP_072970760.1">
    <property type="nucleotide sequence ID" value="NZ_FRBY01000002.1"/>
</dbReference>
<keyword evidence="2" id="KW-1185">Reference proteome</keyword>
<reference evidence="2" key="1">
    <citation type="submission" date="2016-11" db="EMBL/GenBank/DDBJ databases">
        <authorList>
            <person name="Varghese N."/>
            <person name="Submissions S."/>
        </authorList>
    </citation>
    <scope>NUCLEOTIDE SEQUENCE [LARGE SCALE GENOMIC DNA]</scope>
    <source>
        <strain evidence="2">DSM 1811</strain>
    </source>
</reference>
<evidence type="ECO:0000313" key="2">
    <source>
        <dbReference type="Proteomes" id="UP000184121"/>
    </source>
</evidence>
<proteinExistence type="predicted"/>
<protein>
    <submittedName>
        <fullName evidence="1">Uncharacterized protein</fullName>
    </submittedName>
</protein>
<dbReference type="AlphaFoldDB" id="A0A1M7CTQ9"/>
<dbReference type="STRING" id="29534.SAMN05444366_1277"/>
<accession>A0A1M7CTQ9</accession>
<organism evidence="1 2">
    <name type="scientific">Flavobacterium saccharophilum</name>
    <dbReference type="NCBI Taxonomy" id="29534"/>
    <lineage>
        <taxon>Bacteria</taxon>
        <taxon>Pseudomonadati</taxon>
        <taxon>Bacteroidota</taxon>
        <taxon>Flavobacteriia</taxon>
        <taxon>Flavobacteriales</taxon>
        <taxon>Flavobacteriaceae</taxon>
        <taxon>Flavobacterium</taxon>
    </lineage>
</organism>
<gene>
    <name evidence="1" type="ORF">SAMN05444366_1277</name>
</gene>
<evidence type="ECO:0000313" key="1">
    <source>
        <dbReference type="EMBL" id="SHL70605.1"/>
    </source>
</evidence>
<dbReference type="OrthoDB" id="1376845at2"/>
<dbReference type="Proteomes" id="UP000184121">
    <property type="component" value="Unassembled WGS sequence"/>
</dbReference>
<sequence>MESLNKPSFQDVFTGCKPIGKKPELPSLLCGSCGNCELNYHKEPSSNINNGFCVRFSQNVDINEKNVACWTSKPHTYYEDLSKLSPAEKNRDLHTRNKRANKLNIEFNQLTFF</sequence>
<name>A0A1M7CTQ9_9FLAO</name>
<dbReference type="EMBL" id="FRBY01000002">
    <property type="protein sequence ID" value="SHL70605.1"/>
    <property type="molecule type" value="Genomic_DNA"/>
</dbReference>